<sequence length="137" mass="15311">RLIDNHLLIDPAPAIYPDRSALRRQIRGPISTPPEIFHRKGHTILMTACLAENDADVNVFQEYLGMAVLEQRVASPERRERTKTKLTDVGAIRELVSEHRLLRLSQSDVELATLVAETLDVSGTVEEAVSRPLHIAV</sequence>
<organism evidence="1 2">
    <name type="scientific">Tolypocladium ophioglossoides (strain CBS 100239)</name>
    <name type="common">Snaketongue truffleclub</name>
    <name type="synonym">Elaphocordyceps ophioglossoides</name>
    <dbReference type="NCBI Taxonomy" id="1163406"/>
    <lineage>
        <taxon>Eukaryota</taxon>
        <taxon>Fungi</taxon>
        <taxon>Dikarya</taxon>
        <taxon>Ascomycota</taxon>
        <taxon>Pezizomycotina</taxon>
        <taxon>Sordariomycetes</taxon>
        <taxon>Hypocreomycetidae</taxon>
        <taxon>Hypocreales</taxon>
        <taxon>Ophiocordycipitaceae</taxon>
        <taxon>Tolypocladium</taxon>
    </lineage>
</organism>
<accession>A0A0L0N142</accession>
<dbReference type="EMBL" id="LFRF01000032">
    <property type="protein sequence ID" value="KND87746.1"/>
    <property type="molecule type" value="Genomic_DNA"/>
</dbReference>
<feature type="non-terminal residue" evidence="1">
    <location>
        <position position="137"/>
    </location>
</feature>
<dbReference type="OrthoDB" id="5426988at2759"/>
<evidence type="ECO:0000313" key="1">
    <source>
        <dbReference type="EMBL" id="KND87746.1"/>
    </source>
</evidence>
<reference evidence="1 2" key="1">
    <citation type="journal article" date="2015" name="BMC Genomics">
        <title>The genome of the truffle-parasite Tolypocladium ophioglossoides and the evolution of antifungal peptaibiotics.</title>
        <authorList>
            <person name="Quandt C.A."/>
            <person name="Bushley K.E."/>
            <person name="Spatafora J.W."/>
        </authorList>
    </citation>
    <scope>NUCLEOTIDE SEQUENCE [LARGE SCALE GENOMIC DNA]</scope>
    <source>
        <strain evidence="1 2">CBS 100239</strain>
    </source>
</reference>
<dbReference type="Proteomes" id="UP000036947">
    <property type="component" value="Unassembled WGS sequence"/>
</dbReference>
<name>A0A0L0N142_TOLOC</name>
<keyword evidence="2" id="KW-1185">Reference proteome</keyword>
<feature type="non-terminal residue" evidence="1">
    <location>
        <position position="1"/>
    </location>
</feature>
<protein>
    <submittedName>
        <fullName evidence="1">Uncharacterized protein</fullName>
    </submittedName>
</protein>
<comment type="caution">
    <text evidence="1">The sequence shown here is derived from an EMBL/GenBank/DDBJ whole genome shotgun (WGS) entry which is preliminary data.</text>
</comment>
<dbReference type="STRING" id="1163406.A0A0L0N142"/>
<proteinExistence type="predicted"/>
<dbReference type="AlphaFoldDB" id="A0A0L0N142"/>
<gene>
    <name evidence="1" type="ORF">TOPH_07550</name>
</gene>
<evidence type="ECO:0000313" key="2">
    <source>
        <dbReference type="Proteomes" id="UP000036947"/>
    </source>
</evidence>